<proteinExistence type="predicted"/>
<dbReference type="Proteomes" id="UP000037432">
    <property type="component" value="Unassembled WGS sequence"/>
</dbReference>
<dbReference type="PATRIC" id="fig|1938.3.peg.2673"/>
<dbReference type="EMBL" id="LFNT01000023">
    <property type="protein sequence ID" value="KMS72984.1"/>
    <property type="molecule type" value="Genomic_DNA"/>
</dbReference>
<evidence type="ECO:0000313" key="1">
    <source>
        <dbReference type="EMBL" id="KMS72984.1"/>
    </source>
</evidence>
<dbReference type="AlphaFoldDB" id="A0A0J7ZAZ9"/>
<accession>A0A0J7ZAZ9</accession>
<sequence length="76" mass="7979">MPDNRHMYLPLRLDIGGGSARGTDDGLTAQADTAITAHAPATAVESGEPTPLTRTSVEMRDPTFGIESLLTKAIAE</sequence>
<gene>
    <name evidence="1" type="ORF">ACM01_21015</name>
</gene>
<name>A0A0J7ZAZ9_STRVR</name>
<reference evidence="1 2" key="1">
    <citation type="submission" date="2015-06" db="EMBL/GenBank/DDBJ databases">
        <authorList>
            <person name="Ju K.-S."/>
            <person name="Doroghazi J.R."/>
            <person name="Metcalf W.W."/>
        </authorList>
    </citation>
    <scope>NUCLEOTIDE SEQUENCE [LARGE SCALE GENOMIC DNA]</scope>
    <source>
        <strain evidence="1 2">NRRL 3414</strain>
    </source>
</reference>
<evidence type="ECO:0000313" key="2">
    <source>
        <dbReference type="Proteomes" id="UP000037432"/>
    </source>
</evidence>
<organism evidence="1 2">
    <name type="scientific">Streptomyces viridochromogenes</name>
    <dbReference type="NCBI Taxonomy" id="1938"/>
    <lineage>
        <taxon>Bacteria</taxon>
        <taxon>Bacillati</taxon>
        <taxon>Actinomycetota</taxon>
        <taxon>Actinomycetes</taxon>
        <taxon>Kitasatosporales</taxon>
        <taxon>Streptomycetaceae</taxon>
        <taxon>Streptomyces</taxon>
    </lineage>
</organism>
<dbReference type="RefSeq" id="WP_048582848.1">
    <property type="nucleotide sequence ID" value="NZ_LFNT01000023.1"/>
</dbReference>
<protein>
    <submittedName>
        <fullName evidence="1">Uncharacterized protein</fullName>
    </submittedName>
</protein>
<comment type="caution">
    <text evidence="1">The sequence shown here is derived from an EMBL/GenBank/DDBJ whole genome shotgun (WGS) entry which is preliminary data.</text>
</comment>